<protein>
    <submittedName>
        <fullName evidence="1">Osteoblast specific factor 2-related protein</fullName>
    </submittedName>
</protein>
<dbReference type="HOGENOM" id="CLU_1559962_0_0_10"/>
<sequence>MKKLILGLVVATLFLGCMKTERPDRYTRSIVYELQQTSEYEYTGELVVGELPSGELELVITLKGEKGSTAVNYPAHLHYEPYGNPDAAMAAMLNPVRASNLVSATILNELGNGTPINYDSFQNFNGHVKVHLASEGPDYEVILVAGNVGANATGS</sequence>
<comment type="caution">
    <text evidence="1">The sequence shown here is derived from an EMBL/GenBank/DDBJ whole genome shotgun (WGS) entry which is preliminary data.</text>
</comment>
<dbReference type="eggNOG" id="COG2032">
    <property type="taxonomic scope" value="Bacteria"/>
</dbReference>
<dbReference type="EMBL" id="AAXU02000001">
    <property type="protein sequence ID" value="EAZ82573.1"/>
    <property type="molecule type" value="Genomic_DNA"/>
</dbReference>
<dbReference type="Proteomes" id="UP000003919">
    <property type="component" value="Unassembled WGS sequence"/>
</dbReference>
<evidence type="ECO:0000313" key="2">
    <source>
        <dbReference type="Proteomes" id="UP000003919"/>
    </source>
</evidence>
<dbReference type="RefSeq" id="WP_008200273.1">
    <property type="nucleotide sequence ID" value="NZ_CM001023.1"/>
</dbReference>
<proteinExistence type="predicted"/>
<accession>A3HRV5</accession>
<organism evidence="1 2">
    <name type="scientific">Algoriphagus machipongonensis</name>
    <dbReference type="NCBI Taxonomy" id="388413"/>
    <lineage>
        <taxon>Bacteria</taxon>
        <taxon>Pseudomonadati</taxon>
        <taxon>Bacteroidota</taxon>
        <taxon>Cytophagia</taxon>
        <taxon>Cytophagales</taxon>
        <taxon>Cyclobacteriaceae</taxon>
        <taxon>Algoriphagus</taxon>
    </lineage>
</organism>
<reference evidence="1 2" key="1">
    <citation type="journal article" date="2011" name="J. Bacteriol.">
        <title>Complete genome sequence of Algoriphagus sp. PR1, bacterial prey of a colony-forming choanoflagellate.</title>
        <authorList>
            <person name="Alegado R.A."/>
            <person name="Ferriera S."/>
            <person name="Nusbaum C."/>
            <person name="Young S.K."/>
            <person name="Zeng Q."/>
            <person name="Imamovic A."/>
            <person name="Fairclough S.R."/>
            <person name="King N."/>
        </authorList>
    </citation>
    <scope>NUCLEOTIDE SEQUENCE [LARGE SCALE GENOMIC DNA]</scope>
    <source>
        <strain evidence="1 2">PR1</strain>
    </source>
</reference>
<dbReference type="STRING" id="388413.ALPR1_10170"/>
<gene>
    <name evidence="1" type="ORF">ALPR1_10170</name>
</gene>
<dbReference type="OrthoDB" id="1451403at2"/>
<evidence type="ECO:0000313" key="1">
    <source>
        <dbReference type="EMBL" id="EAZ82573.1"/>
    </source>
</evidence>
<dbReference type="PROSITE" id="PS51257">
    <property type="entry name" value="PROKAR_LIPOPROTEIN"/>
    <property type="match status" value="1"/>
</dbReference>
<dbReference type="AlphaFoldDB" id="A3HRV5"/>
<keyword evidence="2" id="KW-1185">Reference proteome</keyword>
<name>A3HRV5_9BACT</name>